<accession>A0A3S8U1P1</accession>
<protein>
    <submittedName>
        <fullName evidence="3">Cation transporter</fullName>
    </submittedName>
</protein>
<dbReference type="SUPFAM" id="SSF55008">
    <property type="entry name" value="HMA, heavy metal-associated domain"/>
    <property type="match status" value="1"/>
</dbReference>
<dbReference type="PROSITE" id="PS50846">
    <property type="entry name" value="HMA_2"/>
    <property type="match status" value="1"/>
</dbReference>
<dbReference type="Pfam" id="PF00403">
    <property type="entry name" value="HMA"/>
    <property type="match status" value="1"/>
</dbReference>
<feature type="domain" description="HMA" evidence="2">
    <location>
        <begin position="1"/>
        <end position="63"/>
    </location>
</feature>
<evidence type="ECO:0000313" key="3">
    <source>
        <dbReference type="EMBL" id="AZL57459.1"/>
    </source>
</evidence>
<dbReference type="EMBL" id="CP034328">
    <property type="protein sequence ID" value="AZL57459.1"/>
    <property type="molecule type" value="Genomic_DNA"/>
</dbReference>
<dbReference type="KEGG" id="taw:EI545_00535"/>
<proteinExistence type="predicted"/>
<sequence length="66" mass="6354">MTTLSIPDMSCGHCKAAVEAALAAVPDAGAVTVDLSARKAAVTGPAALPALLAALYAAGYPASALD</sequence>
<dbReference type="Gene3D" id="3.30.70.100">
    <property type="match status" value="1"/>
</dbReference>
<keyword evidence="4" id="KW-1185">Reference proteome</keyword>
<dbReference type="InterPro" id="IPR006121">
    <property type="entry name" value="HMA_dom"/>
</dbReference>
<reference evidence="3 4" key="1">
    <citation type="submission" date="2018-12" db="EMBL/GenBank/DDBJ databases">
        <title>Complete genome sequencing of Tabrizicola sp. K13M18.</title>
        <authorList>
            <person name="Bae J.-W."/>
        </authorList>
    </citation>
    <scope>NUCLEOTIDE SEQUENCE [LARGE SCALE GENOMIC DNA]</scope>
    <source>
        <strain evidence="3 4">K13M18</strain>
    </source>
</reference>
<dbReference type="PROSITE" id="PS01047">
    <property type="entry name" value="HMA_1"/>
    <property type="match status" value="1"/>
</dbReference>
<dbReference type="GO" id="GO:0046872">
    <property type="term" value="F:metal ion binding"/>
    <property type="evidence" value="ECO:0007669"/>
    <property type="project" value="UniProtKB-KW"/>
</dbReference>
<dbReference type="InterPro" id="IPR036163">
    <property type="entry name" value="HMA_dom_sf"/>
</dbReference>
<evidence type="ECO:0000313" key="4">
    <source>
        <dbReference type="Proteomes" id="UP000282002"/>
    </source>
</evidence>
<evidence type="ECO:0000256" key="1">
    <source>
        <dbReference type="ARBA" id="ARBA00022723"/>
    </source>
</evidence>
<gene>
    <name evidence="3" type="ORF">EI545_00535</name>
</gene>
<keyword evidence="1" id="KW-0479">Metal-binding</keyword>
<organism evidence="3 4">
    <name type="scientific">Tabrizicola piscis</name>
    <dbReference type="NCBI Taxonomy" id="2494374"/>
    <lineage>
        <taxon>Bacteria</taxon>
        <taxon>Pseudomonadati</taxon>
        <taxon>Pseudomonadota</taxon>
        <taxon>Alphaproteobacteria</taxon>
        <taxon>Rhodobacterales</taxon>
        <taxon>Paracoccaceae</taxon>
        <taxon>Tabrizicola</taxon>
    </lineage>
</organism>
<dbReference type="Proteomes" id="UP000282002">
    <property type="component" value="Chromosome"/>
</dbReference>
<dbReference type="RefSeq" id="WP_125323624.1">
    <property type="nucleotide sequence ID" value="NZ_CP034328.1"/>
</dbReference>
<dbReference type="AlphaFoldDB" id="A0A3S8U1P1"/>
<dbReference type="InterPro" id="IPR017969">
    <property type="entry name" value="Heavy-metal-associated_CS"/>
</dbReference>
<evidence type="ECO:0000259" key="2">
    <source>
        <dbReference type="PROSITE" id="PS50846"/>
    </source>
</evidence>
<name>A0A3S8U1P1_9RHOB</name>